<keyword evidence="4" id="KW-1185">Reference proteome</keyword>
<feature type="region of interest" description="Disordered" evidence="1">
    <location>
        <begin position="348"/>
        <end position="402"/>
    </location>
</feature>
<dbReference type="OrthoDB" id="557308at2759"/>
<feature type="compositionally biased region" description="Polar residues" evidence="1">
    <location>
        <begin position="252"/>
        <end position="265"/>
    </location>
</feature>
<dbReference type="Proteomes" id="UP000650467">
    <property type="component" value="Unassembled WGS sequence"/>
</dbReference>
<keyword evidence="2" id="KW-0812">Transmembrane</keyword>
<feature type="transmembrane region" description="Helical" evidence="2">
    <location>
        <begin position="59"/>
        <end position="80"/>
    </location>
</feature>
<feature type="compositionally biased region" description="Basic and acidic residues" evidence="1">
    <location>
        <begin position="354"/>
        <end position="371"/>
    </location>
</feature>
<organism evidence="3 4">
    <name type="scientific">Chlamydomonas incerta</name>
    <dbReference type="NCBI Taxonomy" id="51695"/>
    <lineage>
        <taxon>Eukaryota</taxon>
        <taxon>Viridiplantae</taxon>
        <taxon>Chlorophyta</taxon>
        <taxon>core chlorophytes</taxon>
        <taxon>Chlorophyceae</taxon>
        <taxon>CS clade</taxon>
        <taxon>Chlamydomonadales</taxon>
        <taxon>Chlamydomonadaceae</taxon>
        <taxon>Chlamydomonas</taxon>
    </lineage>
</organism>
<gene>
    <name evidence="3" type="ORF">HXX76_004142</name>
</gene>
<dbReference type="EMBL" id="JAEHOC010000007">
    <property type="protein sequence ID" value="KAG2440025.1"/>
    <property type="molecule type" value="Genomic_DNA"/>
</dbReference>
<reference evidence="3" key="1">
    <citation type="journal article" date="2020" name="bioRxiv">
        <title>Comparative genomics of Chlamydomonas.</title>
        <authorList>
            <person name="Craig R.J."/>
            <person name="Hasan A.R."/>
            <person name="Ness R.W."/>
            <person name="Keightley P.D."/>
        </authorList>
    </citation>
    <scope>NUCLEOTIDE SEQUENCE</scope>
    <source>
        <strain evidence="3">SAG 7.73</strain>
    </source>
</reference>
<accession>A0A835TJM2</accession>
<keyword evidence="2" id="KW-0472">Membrane</keyword>
<keyword evidence="2" id="KW-1133">Transmembrane helix</keyword>
<feature type="transmembrane region" description="Helical" evidence="2">
    <location>
        <begin position="26"/>
        <end position="47"/>
    </location>
</feature>
<evidence type="ECO:0000256" key="1">
    <source>
        <dbReference type="SAM" id="MobiDB-lite"/>
    </source>
</evidence>
<evidence type="ECO:0000313" key="3">
    <source>
        <dbReference type="EMBL" id="KAG2440025.1"/>
    </source>
</evidence>
<feature type="region of interest" description="Disordered" evidence="1">
    <location>
        <begin position="236"/>
        <end position="265"/>
    </location>
</feature>
<dbReference type="AlphaFoldDB" id="A0A835TJM2"/>
<evidence type="ECO:0000313" key="4">
    <source>
        <dbReference type="Proteomes" id="UP000650467"/>
    </source>
</evidence>
<sequence>MVMLQTMALVAVDVFGKSLVVEWQALMLSSVLVAILGANNILQALRLQLLQQLETASNCVLVLTVLLNLYLITGAGEVLVEQAGGAAIAVLVLVLNLALIVVVLVLIVRGSVKDMRGGKVMEEEGTESRLSEAQLGFLEELEVDVEDAALTSIIETLVYDLRSHVCNTAVQMKWVYDVAKQLDKLRIAADELLDGDLIGKMLWGYEDKPPVITDPQIQATDIARIRTAVERRMGVSRAPPGVTPASGGSGGFTRTPSRMQSSCRTSTNFTTQLVNQFTKEIEQGIKPGDLRSHVGPVEYKSRMKKAWDRAVVETAGPWWVYRGSYANFEEAYAAGALKAVLAQKINNNNRKKKRADDKEDKAPPKAARTDEPLQPQQTNTNEPPTQPPGPTEQPAADSHASSLASADASQGFLLCGSLQNKENMEVIAVAMPMSTLLPQLRPTDRVSMTILRPLAKLGVSTLISVGGVTFNYTKNASSVPWPVAGIYSCFEDKTAASYGFTKEQIEKAMMK</sequence>
<feature type="compositionally biased region" description="Low complexity" evidence="1">
    <location>
        <begin position="374"/>
        <end position="383"/>
    </location>
</feature>
<feature type="compositionally biased region" description="Low complexity" evidence="1">
    <location>
        <begin position="392"/>
        <end position="402"/>
    </location>
</feature>
<proteinExistence type="predicted"/>
<feature type="transmembrane region" description="Helical" evidence="2">
    <location>
        <begin position="86"/>
        <end position="108"/>
    </location>
</feature>
<name>A0A835TJM2_CHLIN</name>
<comment type="caution">
    <text evidence="3">The sequence shown here is derived from an EMBL/GenBank/DDBJ whole genome shotgun (WGS) entry which is preliminary data.</text>
</comment>
<evidence type="ECO:0000256" key="2">
    <source>
        <dbReference type="SAM" id="Phobius"/>
    </source>
</evidence>
<protein>
    <submittedName>
        <fullName evidence="3">Uncharacterized protein</fullName>
    </submittedName>
</protein>